<accession>A0ABT4ALE8</accession>
<dbReference type="PANTHER" id="PTHR42879">
    <property type="entry name" value="3-OXOACYL-(ACYL-CARRIER-PROTEIN) REDUCTASE"/>
    <property type="match status" value="1"/>
</dbReference>
<dbReference type="InterPro" id="IPR057326">
    <property type="entry name" value="KR_dom"/>
</dbReference>
<dbReference type="PRINTS" id="PR00080">
    <property type="entry name" value="SDRFAMILY"/>
</dbReference>
<dbReference type="EC" id="1.1.1.100" evidence="3"/>
<evidence type="ECO:0000313" key="3">
    <source>
        <dbReference type="EMBL" id="MCY1082528.1"/>
    </source>
</evidence>
<proteinExistence type="inferred from homology"/>
<comment type="caution">
    <text evidence="3">The sequence shown here is derived from an EMBL/GenBank/DDBJ whole genome shotgun (WGS) entry which is preliminary data.</text>
</comment>
<sequence>MTPGKNLEGKVALVTGAGRGIGRTIALRLAREGAAVAVHYRASEEGARAVAEEIHSAGGRALLLQADLRDPAHCKRVVTDTEGELKRLDILVHNAGVARGGPIMGADFEGIRETLETNLHAALHLTAAAVPGMSRRRHGRVVAIGSPVGTHGGLQGQCAYAASKAGLAGFIKTLANELSPRMDFTANLVSPGVVPTDMSAFGIESFGEQLRAAIPLGRFGTLEDVAEAVAFLVSPHAAYINGQELGVDGGYSLKYVNRRRAQD</sequence>
<evidence type="ECO:0000313" key="4">
    <source>
        <dbReference type="Proteomes" id="UP001207654"/>
    </source>
</evidence>
<dbReference type="InterPro" id="IPR050259">
    <property type="entry name" value="SDR"/>
</dbReference>
<reference evidence="3 4" key="1">
    <citation type="submission" date="2022-11" db="EMBL/GenBank/DDBJ databases">
        <title>Minimal conservation of predation-associated metabolite biosynthetic gene clusters underscores biosynthetic potential of Myxococcota including descriptions for ten novel species: Archangium lansinium sp. nov., Myxococcus landrumus sp. nov., Nannocystis bai.</title>
        <authorList>
            <person name="Ahearne A."/>
            <person name="Stevens C."/>
            <person name="Phillips K."/>
        </authorList>
    </citation>
    <scope>NUCLEOTIDE SEQUENCE [LARGE SCALE GENOMIC DNA]</scope>
    <source>
        <strain evidence="3 4">MIWBW</strain>
    </source>
</reference>
<protein>
    <submittedName>
        <fullName evidence="3">3-oxoacyl-ACP reductase FabG</fullName>
        <ecNumber evidence="3">1.1.1.100</ecNumber>
    </submittedName>
</protein>
<dbReference type="Proteomes" id="UP001207654">
    <property type="component" value="Unassembled WGS sequence"/>
</dbReference>
<dbReference type="NCBIfam" id="NF009466">
    <property type="entry name" value="PRK12826.1-2"/>
    <property type="match status" value="1"/>
</dbReference>
<dbReference type="InterPro" id="IPR036291">
    <property type="entry name" value="NAD(P)-bd_dom_sf"/>
</dbReference>
<dbReference type="Pfam" id="PF13561">
    <property type="entry name" value="adh_short_C2"/>
    <property type="match status" value="1"/>
</dbReference>
<dbReference type="InterPro" id="IPR002347">
    <property type="entry name" value="SDR_fam"/>
</dbReference>
<dbReference type="PRINTS" id="PR00081">
    <property type="entry name" value="GDHRDH"/>
</dbReference>
<dbReference type="SUPFAM" id="SSF51735">
    <property type="entry name" value="NAD(P)-binding Rossmann-fold domains"/>
    <property type="match status" value="1"/>
</dbReference>
<dbReference type="RefSeq" id="WP_267541092.1">
    <property type="nucleotide sequence ID" value="NZ_JAPNKA010000001.1"/>
</dbReference>
<dbReference type="GO" id="GO:0004316">
    <property type="term" value="F:3-oxoacyl-[acyl-carrier-protein] reductase (NADPH) activity"/>
    <property type="evidence" value="ECO:0007669"/>
    <property type="project" value="UniProtKB-EC"/>
</dbReference>
<dbReference type="EMBL" id="JAPNKA010000001">
    <property type="protein sequence ID" value="MCY1082528.1"/>
    <property type="molecule type" value="Genomic_DNA"/>
</dbReference>
<comment type="similarity">
    <text evidence="1">Belongs to the short-chain dehydrogenases/reductases (SDR) family.</text>
</comment>
<evidence type="ECO:0000259" key="2">
    <source>
        <dbReference type="SMART" id="SM00822"/>
    </source>
</evidence>
<dbReference type="SMART" id="SM00822">
    <property type="entry name" value="PKS_KR"/>
    <property type="match status" value="1"/>
</dbReference>
<gene>
    <name evidence="3" type="primary">fabG</name>
    <name evidence="3" type="ORF">OV287_49585</name>
</gene>
<name>A0ABT4ALE8_9BACT</name>
<dbReference type="InterPro" id="IPR020904">
    <property type="entry name" value="Sc_DH/Rdtase_CS"/>
</dbReference>
<keyword evidence="4" id="KW-1185">Reference proteome</keyword>
<dbReference type="PROSITE" id="PS00061">
    <property type="entry name" value="ADH_SHORT"/>
    <property type="match status" value="1"/>
</dbReference>
<dbReference type="Gene3D" id="3.40.50.720">
    <property type="entry name" value="NAD(P)-binding Rossmann-like Domain"/>
    <property type="match status" value="1"/>
</dbReference>
<dbReference type="PANTHER" id="PTHR42879:SF2">
    <property type="entry name" value="3-OXOACYL-[ACYL-CARRIER-PROTEIN] REDUCTASE FABG"/>
    <property type="match status" value="1"/>
</dbReference>
<evidence type="ECO:0000256" key="1">
    <source>
        <dbReference type="ARBA" id="ARBA00006484"/>
    </source>
</evidence>
<organism evidence="3 4">
    <name type="scientific">Archangium lansingense</name>
    <dbReference type="NCBI Taxonomy" id="2995310"/>
    <lineage>
        <taxon>Bacteria</taxon>
        <taxon>Pseudomonadati</taxon>
        <taxon>Myxococcota</taxon>
        <taxon>Myxococcia</taxon>
        <taxon>Myxococcales</taxon>
        <taxon>Cystobacterineae</taxon>
        <taxon>Archangiaceae</taxon>
        <taxon>Archangium</taxon>
    </lineage>
</organism>
<keyword evidence="3" id="KW-0560">Oxidoreductase</keyword>
<feature type="domain" description="Ketoreductase" evidence="2">
    <location>
        <begin position="10"/>
        <end position="218"/>
    </location>
</feature>